<evidence type="ECO:0000259" key="13">
    <source>
        <dbReference type="Pfam" id="PF01113"/>
    </source>
</evidence>
<sequence length="239" mass="25089">MSKASAPLRVGIAGIAGRLGRIAADAVLEAEGLELVGGLVSERTPLDNATFVRTLDDLLARAPIDVLLDVATQPGSERWTRDAVARGIPVVSGSSGWSEATLDEIGGVAEKGRVPALFVPNFAIGAVVMMRVAAEIARTFPRAEIVEMHHDTKNDAPSGTAKVTAKRMEAAGAAPVIIHSVRLPGLVAHQEIIFGSRGEVLTIRHDSLSRESFADGIVAALRGVRRLPPGLHVGLELVL</sequence>
<evidence type="ECO:0000256" key="12">
    <source>
        <dbReference type="ARBA" id="ARBA00049396"/>
    </source>
</evidence>
<dbReference type="PANTHER" id="PTHR20836:SF0">
    <property type="entry name" value="4-HYDROXY-TETRAHYDRODIPICOLINATE REDUCTASE 1, CHLOROPLASTIC-RELATED"/>
    <property type="match status" value="1"/>
</dbReference>
<dbReference type="SUPFAM" id="SSF51735">
    <property type="entry name" value="NAD(P)-binding Rossmann-fold domains"/>
    <property type="match status" value="1"/>
</dbReference>
<evidence type="ECO:0000256" key="10">
    <source>
        <dbReference type="ARBA" id="ARBA00038983"/>
    </source>
</evidence>
<evidence type="ECO:0000256" key="1">
    <source>
        <dbReference type="ARBA" id="ARBA00006642"/>
    </source>
</evidence>
<dbReference type="CDD" id="cd02274">
    <property type="entry name" value="DHDPR_N"/>
    <property type="match status" value="1"/>
</dbReference>
<evidence type="ECO:0000256" key="11">
    <source>
        <dbReference type="ARBA" id="ARBA00049080"/>
    </source>
</evidence>
<dbReference type="Pfam" id="PF05173">
    <property type="entry name" value="DapB_C"/>
    <property type="match status" value="1"/>
</dbReference>
<dbReference type="PIRSF" id="PIRSF000161">
    <property type="entry name" value="DHPR"/>
    <property type="match status" value="1"/>
</dbReference>
<keyword evidence="7" id="KW-0520">NAD</keyword>
<dbReference type="SUPFAM" id="SSF55347">
    <property type="entry name" value="Glyceraldehyde-3-phosphate dehydrogenase-like, C-terminal domain"/>
    <property type="match status" value="1"/>
</dbReference>
<evidence type="ECO:0000256" key="4">
    <source>
        <dbReference type="ARBA" id="ARBA00022857"/>
    </source>
</evidence>
<dbReference type="GO" id="GO:0005829">
    <property type="term" value="C:cytosol"/>
    <property type="evidence" value="ECO:0007669"/>
    <property type="project" value="TreeGrafter"/>
</dbReference>
<keyword evidence="2" id="KW-0963">Cytoplasm</keyword>
<dbReference type="InterPro" id="IPR000846">
    <property type="entry name" value="DapB_N"/>
</dbReference>
<gene>
    <name evidence="15" type="ORF">CARN1_0406</name>
</gene>
<dbReference type="InterPro" id="IPR022663">
    <property type="entry name" value="DapB_C"/>
</dbReference>
<comment type="caution">
    <text evidence="15">The sequence shown here is derived from an EMBL/GenBank/DDBJ whole genome shotgun (WGS) entry which is preliminary data.</text>
</comment>
<comment type="catalytic activity">
    <reaction evidence="11">
        <text>(S)-2,3,4,5-tetrahydrodipicolinate + NADP(+) + H2O = (2S,4S)-4-hydroxy-2,3,4,5-tetrahydrodipicolinate + NADPH + H(+)</text>
        <dbReference type="Rhea" id="RHEA:35331"/>
        <dbReference type="ChEBI" id="CHEBI:15377"/>
        <dbReference type="ChEBI" id="CHEBI:15378"/>
        <dbReference type="ChEBI" id="CHEBI:16845"/>
        <dbReference type="ChEBI" id="CHEBI:57783"/>
        <dbReference type="ChEBI" id="CHEBI:58349"/>
        <dbReference type="ChEBI" id="CHEBI:67139"/>
        <dbReference type="EC" id="1.17.1.8"/>
    </reaction>
</comment>
<dbReference type="FunFam" id="3.30.360.10:FF:000009">
    <property type="entry name" value="4-hydroxy-tetrahydrodipicolinate reductase"/>
    <property type="match status" value="1"/>
</dbReference>
<evidence type="ECO:0000259" key="14">
    <source>
        <dbReference type="Pfam" id="PF05173"/>
    </source>
</evidence>
<evidence type="ECO:0000256" key="8">
    <source>
        <dbReference type="ARBA" id="ARBA00023154"/>
    </source>
</evidence>
<keyword evidence="6 15" id="KW-0560">Oxidoreductase</keyword>
<dbReference type="Gene3D" id="3.30.360.10">
    <property type="entry name" value="Dihydrodipicolinate Reductase, domain 2"/>
    <property type="match status" value="1"/>
</dbReference>
<comment type="catalytic activity">
    <reaction evidence="12">
        <text>(S)-2,3,4,5-tetrahydrodipicolinate + NAD(+) + H2O = (2S,4S)-4-hydroxy-2,3,4,5-tetrahydrodipicolinate + NADH + H(+)</text>
        <dbReference type="Rhea" id="RHEA:35323"/>
        <dbReference type="ChEBI" id="CHEBI:15377"/>
        <dbReference type="ChEBI" id="CHEBI:15378"/>
        <dbReference type="ChEBI" id="CHEBI:16845"/>
        <dbReference type="ChEBI" id="CHEBI:57540"/>
        <dbReference type="ChEBI" id="CHEBI:57945"/>
        <dbReference type="ChEBI" id="CHEBI:67139"/>
        <dbReference type="EC" id="1.17.1.8"/>
    </reaction>
</comment>
<dbReference type="PROSITE" id="PS01298">
    <property type="entry name" value="DAPB"/>
    <property type="match status" value="1"/>
</dbReference>
<accession>E6PE90</accession>
<dbReference type="InterPro" id="IPR022664">
    <property type="entry name" value="DapB_N_CS"/>
</dbReference>
<organism evidence="15">
    <name type="scientific">mine drainage metagenome</name>
    <dbReference type="NCBI Taxonomy" id="410659"/>
    <lineage>
        <taxon>unclassified sequences</taxon>
        <taxon>metagenomes</taxon>
        <taxon>ecological metagenomes</taxon>
    </lineage>
</organism>
<dbReference type="PANTHER" id="PTHR20836">
    <property type="entry name" value="DIHYDRODIPICOLINATE REDUCTASE"/>
    <property type="match status" value="1"/>
</dbReference>
<dbReference type="HAMAP" id="MF_00102">
    <property type="entry name" value="DapB"/>
    <property type="match status" value="1"/>
</dbReference>
<dbReference type="GO" id="GO:0019877">
    <property type="term" value="P:diaminopimelate biosynthetic process"/>
    <property type="evidence" value="ECO:0007669"/>
    <property type="project" value="UniProtKB-KW"/>
</dbReference>
<reference evidence="15" key="1">
    <citation type="submission" date="2009-10" db="EMBL/GenBank/DDBJ databases">
        <title>Diversity of trophic interactions inside an arsenic-rich microbial ecosystem.</title>
        <authorList>
            <person name="Bertin P.N."/>
            <person name="Heinrich-Salmeron A."/>
            <person name="Pelletier E."/>
            <person name="Goulhen-Chollet F."/>
            <person name="Arsene-Ploetze F."/>
            <person name="Gallien S."/>
            <person name="Calteau A."/>
            <person name="Vallenet D."/>
            <person name="Casiot C."/>
            <person name="Chane-Woon-Ming B."/>
            <person name="Giloteaux L."/>
            <person name="Barakat M."/>
            <person name="Bonnefoy V."/>
            <person name="Bruneel O."/>
            <person name="Chandler M."/>
            <person name="Cleiss J."/>
            <person name="Duran R."/>
            <person name="Elbaz-Poulichet F."/>
            <person name="Fonknechten N."/>
            <person name="Lauga B."/>
            <person name="Mornico D."/>
            <person name="Ortet P."/>
            <person name="Schaeffer C."/>
            <person name="Siguier P."/>
            <person name="Alexander Thil Smith A."/>
            <person name="Van Dorsselaer A."/>
            <person name="Weissenbach J."/>
            <person name="Medigue C."/>
            <person name="Le Paslier D."/>
        </authorList>
    </citation>
    <scope>NUCLEOTIDE SEQUENCE</scope>
</reference>
<evidence type="ECO:0000313" key="15">
    <source>
        <dbReference type="EMBL" id="CBH74775.1"/>
    </source>
</evidence>
<comment type="similarity">
    <text evidence="1">Belongs to the DapB family.</text>
</comment>
<dbReference type="EC" id="1.17.1.8" evidence="10"/>
<dbReference type="InterPro" id="IPR023940">
    <property type="entry name" value="DHDPR_bac"/>
</dbReference>
<comment type="pathway">
    <text evidence="9">Amino-acid biosynthesis; L-lysine biosynthesis via DAP pathway; (S)-tetrahydrodipicolinate from L-aspartate: step 4/4.</text>
</comment>
<evidence type="ECO:0000256" key="2">
    <source>
        <dbReference type="ARBA" id="ARBA00022490"/>
    </source>
</evidence>
<dbReference type="InterPro" id="IPR036291">
    <property type="entry name" value="NAD(P)-bd_dom_sf"/>
</dbReference>
<evidence type="ECO:0000256" key="5">
    <source>
        <dbReference type="ARBA" id="ARBA00022915"/>
    </source>
</evidence>
<proteinExistence type="inferred from homology"/>
<dbReference type="GO" id="GO:0008839">
    <property type="term" value="F:4-hydroxy-tetrahydrodipicolinate reductase"/>
    <property type="evidence" value="ECO:0007669"/>
    <property type="project" value="UniProtKB-EC"/>
</dbReference>
<name>E6PE90_9ZZZZ</name>
<evidence type="ECO:0000256" key="7">
    <source>
        <dbReference type="ARBA" id="ARBA00023027"/>
    </source>
</evidence>
<dbReference type="EMBL" id="CABL01000003">
    <property type="protein sequence ID" value="CBH74775.1"/>
    <property type="molecule type" value="Genomic_DNA"/>
</dbReference>
<evidence type="ECO:0000256" key="9">
    <source>
        <dbReference type="ARBA" id="ARBA00037922"/>
    </source>
</evidence>
<keyword evidence="4" id="KW-0521">NADP</keyword>
<dbReference type="AlphaFoldDB" id="E6PE90"/>
<dbReference type="Gene3D" id="3.40.50.720">
    <property type="entry name" value="NAD(P)-binding Rossmann-like Domain"/>
    <property type="match status" value="1"/>
</dbReference>
<keyword evidence="3" id="KW-0028">Amino-acid biosynthesis</keyword>
<evidence type="ECO:0000256" key="6">
    <source>
        <dbReference type="ARBA" id="ARBA00023002"/>
    </source>
</evidence>
<protein>
    <recommendedName>
        <fullName evidence="10">4-hydroxy-tetrahydrodipicolinate reductase</fullName>
        <ecNumber evidence="10">1.17.1.8</ecNumber>
    </recommendedName>
</protein>
<feature type="domain" description="Dihydrodipicolinate reductase C-terminal" evidence="14">
    <location>
        <begin position="125"/>
        <end position="238"/>
    </location>
</feature>
<evidence type="ECO:0000256" key="3">
    <source>
        <dbReference type="ARBA" id="ARBA00022605"/>
    </source>
</evidence>
<keyword evidence="8" id="KW-0457">Lysine biosynthesis</keyword>
<feature type="domain" description="Dihydrodipicolinate reductase N-terminal" evidence="13">
    <location>
        <begin position="9"/>
        <end position="122"/>
    </location>
</feature>
<keyword evidence="5" id="KW-0220">Diaminopimelate biosynthesis</keyword>
<dbReference type="Pfam" id="PF01113">
    <property type="entry name" value="DapB_N"/>
    <property type="match status" value="1"/>
</dbReference>
<dbReference type="GO" id="GO:0009089">
    <property type="term" value="P:lysine biosynthetic process via diaminopimelate"/>
    <property type="evidence" value="ECO:0007669"/>
    <property type="project" value="InterPro"/>
</dbReference>